<proteinExistence type="predicted"/>
<comment type="caution">
    <text evidence="1">The sequence shown here is derived from an EMBL/GenBank/DDBJ whole genome shotgun (WGS) entry which is preliminary data.</text>
</comment>
<dbReference type="Proteomes" id="UP000076744">
    <property type="component" value="Unassembled WGS sequence"/>
</dbReference>
<gene>
    <name evidence="1" type="ORF">ISF_05477</name>
</gene>
<dbReference type="OrthoDB" id="5371510at2759"/>
<protein>
    <submittedName>
        <fullName evidence="1">Uncharacterized protein</fullName>
    </submittedName>
</protein>
<accession>A0A167UAY1</accession>
<evidence type="ECO:0000313" key="1">
    <source>
        <dbReference type="EMBL" id="OAA61398.1"/>
    </source>
</evidence>
<name>A0A167UAY1_CORFA</name>
<evidence type="ECO:0000313" key="2">
    <source>
        <dbReference type="Proteomes" id="UP000076744"/>
    </source>
</evidence>
<organism evidence="1 2">
    <name type="scientific">Cordyceps fumosorosea (strain ARSEF 2679)</name>
    <name type="common">Isaria fumosorosea</name>
    <dbReference type="NCBI Taxonomy" id="1081104"/>
    <lineage>
        <taxon>Eukaryota</taxon>
        <taxon>Fungi</taxon>
        <taxon>Dikarya</taxon>
        <taxon>Ascomycota</taxon>
        <taxon>Pezizomycotina</taxon>
        <taxon>Sordariomycetes</taxon>
        <taxon>Hypocreomycetidae</taxon>
        <taxon>Hypocreales</taxon>
        <taxon>Cordycipitaceae</taxon>
        <taxon>Cordyceps</taxon>
    </lineage>
</organism>
<reference evidence="1 2" key="1">
    <citation type="journal article" date="2016" name="Genome Biol. Evol.">
        <title>Divergent and convergent evolution of fungal pathogenicity.</title>
        <authorList>
            <person name="Shang Y."/>
            <person name="Xiao G."/>
            <person name="Zheng P."/>
            <person name="Cen K."/>
            <person name="Zhan S."/>
            <person name="Wang C."/>
        </authorList>
    </citation>
    <scope>NUCLEOTIDE SEQUENCE [LARGE SCALE GENOMIC DNA]</scope>
    <source>
        <strain evidence="1 2">ARSEF 2679</strain>
    </source>
</reference>
<dbReference type="EMBL" id="AZHB01000013">
    <property type="protein sequence ID" value="OAA61398.1"/>
    <property type="molecule type" value="Genomic_DNA"/>
</dbReference>
<sequence length="839" mass="94679">MVSAKEEEQLNRAIQDSILTAAMDMRSPPDPPKSHHRLDTEPIARNEDYTTTFTETSRLTAYQRSQSMSAAEYQQRSSIERFKMHFTDAELNSGDTLIFVDFPELTKGFKIPVDCDGKQFRSKSLRVRSQNLLATGSSRFREMLKPSYQFRVLRRRKLVNKLPEGVKYVLDLTPPSEGDEVVFQITELSLTPGIIKWWSSYARLDVPYFLVKGHDDVCPCKQLADRSVTDPKTETISVKESGDNSGSQQTSVVTLPLSALELVSARNGGEKLQVAEVPAHFAIKDYCPIRHRNGIIRLLMLIERKQVFINSAPRLWTMVALAKIWDCVSVVQDPAIQWLMQGKNSKFLEILPEETIRIGGILENPQITRTAFRILVNELAFEQTASDEMKDGIDLTRVTLFGRRKGDPGDEFSNLIQHAALAFVERKTRLLTELQSPGILKEWKIPEYLELLKLEESLKCSALNLCKPALKLVESLKVQLQTVLASDIIGPSRLHNLFTSMEQNTVDSDRATYVEPPDFREFANVCQNMTPLQTLLTPYPYKRLKNSWEAWADIKNRKGDNSYGSLTEVTQVIAKEMGRLRECHKYLPWENELRPRLSEVLSEFSVQHHVPFYPLSLERLDVQVRSKLEELGGKILDNEQDLWTVSTKHFLLSLTSNETKFLPLWAGGLNDGTGGVFEDQLPPAEMGPDGPGPSYHTGITIASDASSMSGSLSERMWALSMRGSLTAASMEVRDSASTVYRPEKVIADDKSVLSESFHSDLADFHEARGEDAAVIIDAPEQRTQQDTLSSLDDFLQEPDGDYDSDSTSTISNDDFDLLLDCEDDMYTNELDTEIDVILI</sequence>
<keyword evidence="2" id="KW-1185">Reference proteome</keyword>
<dbReference type="RefSeq" id="XP_018703653.1">
    <property type="nucleotide sequence ID" value="XM_018849082.1"/>
</dbReference>
<dbReference type="GeneID" id="30021769"/>
<dbReference type="AlphaFoldDB" id="A0A167UAY1"/>